<protein>
    <submittedName>
        <fullName evidence="2">Aldehyde:ferredoxin oxidoreductase</fullName>
    </submittedName>
</protein>
<dbReference type="Gene3D" id="1.10.599.10">
    <property type="entry name" value="Aldehyde Ferredoxin Oxidoreductase Protein, subunit A, domain 3"/>
    <property type="match status" value="1"/>
</dbReference>
<dbReference type="GO" id="GO:0051536">
    <property type="term" value="F:iron-sulfur cluster binding"/>
    <property type="evidence" value="ECO:0007669"/>
    <property type="project" value="InterPro"/>
</dbReference>
<dbReference type="Proteomes" id="UP000712673">
    <property type="component" value="Unassembled WGS sequence"/>
</dbReference>
<organism evidence="2 3">
    <name type="scientific">Tectimicrobiota bacterium</name>
    <dbReference type="NCBI Taxonomy" id="2528274"/>
    <lineage>
        <taxon>Bacteria</taxon>
        <taxon>Pseudomonadati</taxon>
        <taxon>Nitrospinota/Tectimicrobiota group</taxon>
        <taxon>Candidatus Tectimicrobiota</taxon>
    </lineage>
</organism>
<dbReference type="Pfam" id="PF01314">
    <property type="entry name" value="AFOR_C"/>
    <property type="match status" value="1"/>
</dbReference>
<dbReference type="Gene3D" id="1.10.569.10">
    <property type="entry name" value="Aldehyde Ferredoxin Oxidoreductase Protein, subunit A, domain 2"/>
    <property type="match status" value="1"/>
</dbReference>
<sequence>LPTHNFQRSTFDSTEQVSGETFHQRHFVTNAHCANCTIGCEHILTTIDSGPKAQGRLEYESAFALGSLVGVADANTVIRAATLCDELGMDTISAGGTIAWAMECFEKGLLTAADTNGLVLRFGNAEALLECLKLIGARHGIGDLLAEGSHRAAQRLGHGTAAWAMHVKGLEMPGYEPRSLKTMALGLAVSTRGACHNRSSAYEADFSSRVDRLRAEAERGRLTMEGEDFSAVLDSLIWCKFLRKAFTDFYAESAAIYTHVTGWPMTAAALQQAGERINTLKKLFNIREGWRQEDDTLPPRVLTETLPTGMVQGIGLSKVDLDMMIQGYYHARGWTTEGLIPEQKLHDLALLDLVQRFD</sequence>
<dbReference type="InterPro" id="IPR051919">
    <property type="entry name" value="W-dependent_AOR"/>
</dbReference>
<dbReference type="InterPro" id="IPR013985">
    <property type="entry name" value="Ald_Fedxn_OxRdtase_dom3"/>
</dbReference>
<reference evidence="2" key="1">
    <citation type="submission" date="2019-03" db="EMBL/GenBank/DDBJ databases">
        <title>Lake Tanganyika Metagenome-Assembled Genomes (MAGs).</title>
        <authorList>
            <person name="Tran P."/>
        </authorList>
    </citation>
    <scope>NUCLEOTIDE SEQUENCE</scope>
    <source>
        <strain evidence="2">K_DeepCast_65m_m2_066</strain>
    </source>
</reference>
<dbReference type="EMBL" id="VGLS01000073">
    <property type="protein sequence ID" value="MBM3222939.1"/>
    <property type="molecule type" value="Genomic_DNA"/>
</dbReference>
<comment type="caution">
    <text evidence="2">The sequence shown here is derived from an EMBL/GenBank/DDBJ whole genome shotgun (WGS) entry which is preliminary data.</text>
</comment>
<dbReference type="GO" id="GO:0016625">
    <property type="term" value="F:oxidoreductase activity, acting on the aldehyde or oxo group of donors, iron-sulfur protein as acceptor"/>
    <property type="evidence" value="ECO:0007669"/>
    <property type="project" value="InterPro"/>
</dbReference>
<feature type="domain" description="Aldehyde ferredoxin oxidoreductase C-terminal" evidence="1">
    <location>
        <begin position="1"/>
        <end position="350"/>
    </location>
</feature>
<dbReference type="InterPro" id="IPR036021">
    <property type="entry name" value="Tungsten_al_ferr_oxy-like_C"/>
</dbReference>
<dbReference type="SUPFAM" id="SSF48310">
    <property type="entry name" value="Aldehyde ferredoxin oxidoreductase, C-terminal domains"/>
    <property type="match status" value="1"/>
</dbReference>
<evidence type="ECO:0000313" key="3">
    <source>
        <dbReference type="Proteomes" id="UP000712673"/>
    </source>
</evidence>
<evidence type="ECO:0000259" key="1">
    <source>
        <dbReference type="Pfam" id="PF01314"/>
    </source>
</evidence>
<dbReference type="GO" id="GO:0009055">
    <property type="term" value="F:electron transfer activity"/>
    <property type="evidence" value="ECO:0007669"/>
    <property type="project" value="InterPro"/>
</dbReference>
<gene>
    <name evidence="2" type="ORF">FJZ47_03925</name>
</gene>
<feature type="non-terminal residue" evidence="2">
    <location>
        <position position="1"/>
    </location>
</feature>
<dbReference type="InterPro" id="IPR013984">
    <property type="entry name" value="Ald_Fedxn_OxRdtase_dom2"/>
</dbReference>
<dbReference type="PANTHER" id="PTHR30038:SF0">
    <property type="entry name" value="TUNGSTEN-CONTAINING ALDEHYDE FERREDOXIN OXIDOREDUCTASE"/>
    <property type="match status" value="1"/>
</dbReference>
<evidence type="ECO:0000313" key="2">
    <source>
        <dbReference type="EMBL" id="MBM3222939.1"/>
    </source>
</evidence>
<dbReference type="PANTHER" id="PTHR30038">
    <property type="entry name" value="ALDEHYDE FERREDOXIN OXIDOREDUCTASE"/>
    <property type="match status" value="1"/>
</dbReference>
<proteinExistence type="predicted"/>
<dbReference type="InterPro" id="IPR001203">
    <property type="entry name" value="OxRdtase_Ald_Fedxn_C"/>
</dbReference>
<name>A0A937VZZ0_UNCTE</name>
<accession>A0A937VZZ0</accession>
<dbReference type="AlphaFoldDB" id="A0A937VZZ0"/>